<evidence type="ECO:0000313" key="5">
    <source>
        <dbReference type="EMBL" id="SPZ92293.1"/>
    </source>
</evidence>
<dbReference type="EMBL" id="UAUU01000011">
    <property type="protein sequence ID" value="SPZ92293.1"/>
    <property type="molecule type" value="Genomic_DNA"/>
</dbReference>
<proteinExistence type="predicted"/>
<accession>A0A2X2JKJ3</accession>
<evidence type="ECO:0000313" key="6">
    <source>
        <dbReference type="Proteomes" id="UP000251241"/>
    </source>
</evidence>
<evidence type="ECO:0000256" key="1">
    <source>
        <dbReference type="ARBA" id="ARBA00023015"/>
    </source>
</evidence>
<dbReference type="InterPro" id="IPR009057">
    <property type="entry name" value="Homeodomain-like_sf"/>
</dbReference>
<keyword evidence="2" id="KW-0238">DNA-binding</keyword>
<dbReference type="SMART" id="SM00342">
    <property type="entry name" value="HTH_ARAC"/>
    <property type="match status" value="1"/>
</dbReference>
<feature type="domain" description="HTH araC/xylS-type" evidence="4">
    <location>
        <begin position="87"/>
        <end position="173"/>
    </location>
</feature>
<dbReference type="PANTHER" id="PTHR43280:SF32">
    <property type="entry name" value="TRANSCRIPTIONAL REGULATORY PROTEIN"/>
    <property type="match status" value="1"/>
</dbReference>
<dbReference type="Proteomes" id="UP000251241">
    <property type="component" value="Unassembled WGS sequence"/>
</dbReference>
<dbReference type="PANTHER" id="PTHR43280">
    <property type="entry name" value="ARAC-FAMILY TRANSCRIPTIONAL REGULATOR"/>
    <property type="match status" value="1"/>
</dbReference>
<dbReference type="GO" id="GO:0043565">
    <property type="term" value="F:sequence-specific DNA binding"/>
    <property type="evidence" value="ECO:0007669"/>
    <property type="project" value="InterPro"/>
</dbReference>
<dbReference type="Pfam" id="PF12833">
    <property type="entry name" value="HTH_18"/>
    <property type="match status" value="1"/>
</dbReference>
<dbReference type="AlphaFoldDB" id="A0A2X2JKJ3"/>
<evidence type="ECO:0000256" key="2">
    <source>
        <dbReference type="ARBA" id="ARBA00023125"/>
    </source>
</evidence>
<dbReference type="RefSeq" id="WP_218565418.1">
    <property type="nucleotide sequence ID" value="NZ_UAUU01000011.1"/>
</dbReference>
<evidence type="ECO:0000259" key="4">
    <source>
        <dbReference type="PROSITE" id="PS01124"/>
    </source>
</evidence>
<reference evidence="5 6" key="1">
    <citation type="submission" date="2018-06" db="EMBL/GenBank/DDBJ databases">
        <authorList>
            <consortium name="Pathogen Informatics"/>
            <person name="Doyle S."/>
        </authorList>
    </citation>
    <scope>NUCLEOTIDE SEQUENCE [LARGE SCALE GENOMIC DNA]</scope>
    <source>
        <strain evidence="5 6">NCTC11343</strain>
    </source>
</reference>
<keyword evidence="3" id="KW-0804">Transcription</keyword>
<sequence>MSIPFFIEQLGLFKNSTFTIVISQDKQIDKLLKLIDYLKEVTLRTTHFTADIIRTVIFNLLLEIADELVSKDHNTTESVQETNNLFYKFTDLVQRHSNQYKEVQYYADQLFISNKYLIQVVKRASGKTPHEIIDEHVLKEAYVLLGNPEKTISEISYEIGFNSISAFGSFFSKNTPPYRHQSTESDKICRKRKFGRTIANLRAQMIKVVLVTLLKN</sequence>
<organism evidence="5 6">
    <name type="scientific">Sphingobacterium multivorum</name>
    <dbReference type="NCBI Taxonomy" id="28454"/>
    <lineage>
        <taxon>Bacteria</taxon>
        <taxon>Pseudomonadati</taxon>
        <taxon>Bacteroidota</taxon>
        <taxon>Sphingobacteriia</taxon>
        <taxon>Sphingobacteriales</taxon>
        <taxon>Sphingobacteriaceae</taxon>
        <taxon>Sphingobacterium</taxon>
    </lineage>
</organism>
<dbReference type="InterPro" id="IPR018060">
    <property type="entry name" value="HTH_AraC"/>
</dbReference>
<dbReference type="GO" id="GO:0003700">
    <property type="term" value="F:DNA-binding transcription factor activity"/>
    <property type="evidence" value="ECO:0007669"/>
    <property type="project" value="InterPro"/>
</dbReference>
<dbReference type="Gene3D" id="1.10.10.60">
    <property type="entry name" value="Homeodomain-like"/>
    <property type="match status" value="1"/>
</dbReference>
<evidence type="ECO:0000256" key="3">
    <source>
        <dbReference type="ARBA" id="ARBA00023163"/>
    </source>
</evidence>
<keyword evidence="1" id="KW-0805">Transcription regulation</keyword>
<dbReference type="PROSITE" id="PS01124">
    <property type="entry name" value="HTH_ARAC_FAMILY_2"/>
    <property type="match status" value="1"/>
</dbReference>
<name>A0A2X2JKJ3_SPHMU</name>
<protein>
    <submittedName>
        <fullName evidence="5">Transcriptional activator RhaS</fullName>
    </submittedName>
</protein>
<dbReference type="SUPFAM" id="SSF46689">
    <property type="entry name" value="Homeodomain-like"/>
    <property type="match status" value="1"/>
</dbReference>
<gene>
    <name evidence="5" type="ORF">NCTC11343_04346</name>
</gene>